<dbReference type="InterPro" id="IPR050204">
    <property type="entry name" value="AraC_XylS_family_regulators"/>
</dbReference>
<evidence type="ECO:0000313" key="6">
    <source>
        <dbReference type="Proteomes" id="UP000193928"/>
    </source>
</evidence>
<evidence type="ECO:0000313" key="5">
    <source>
        <dbReference type="EMBL" id="ORV65609.1"/>
    </source>
</evidence>
<protein>
    <recommendedName>
        <fullName evidence="4">HTH araC/xylS-type domain-containing protein</fullName>
    </recommendedName>
</protein>
<dbReference type="AlphaFoldDB" id="A0A1X1V9A2"/>
<dbReference type="PROSITE" id="PS01124">
    <property type="entry name" value="HTH_ARAC_FAMILY_2"/>
    <property type="match status" value="1"/>
</dbReference>
<dbReference type="SUPFAM" id="SSF46689">
    <property type="entry name" value="Homeodomain-like"/>
    <property type="match status" value="2"/>
</dbReference>
<dbReference type="InterPro" id="IPR009057">
    <property type="entry name" value="Homeodomain-like_sf"/>
</dbReference>
<dbReference type="SMART" id="SM00342">
    <property type="entry name" value="HTH_ARAC"/>
    <property type="match status" value="1"/>
</dbReference>
<dbReference type="PANTHER" id="PTHR46796:SF12">
    <property type="entry name" value="HTH-TYPE DNA-BINDING TRANSCRIPTIONAL ACTIVATOR EUTR"/>
    <property type="match status" value="1"/>
</dbReference>
<evidence type="ECO:0000256" key="2">
    <source>
        <dbReference type="ARBA" id="ARBA00023125"/>
    </source>
</evidence>
<dbReference type="InterPro" id="IPR018062">
    <property type="entry name" value="HTH_AraC-typ_CS"/>
</dbReference>
<organism evidence="5 6">
    <name type="scientific">Mycobacterium gordonae</name>
    <dbReference type="NCBI Taxonomy" id="1778"/>
    <lineage>
        <taxon>Bacteria</taxon>
        <taxon>Bacillati</taxon>
        <taxon>Actinomycetota</taxon>
        <taxon>Actinomycetes</taxon>
        <taxon>Mycobacteriales</taxon>
        <taxon>Mycobacteriaceae</taxon>
        <taxon>Mycobacterium</taxon>
    </lineage>
</organism>
<gene>
    <name evidence="5" type="ORF">AWC08_10830</name>
</gene>
<feature type="domain" description="HTH araC/xylS-type" evidence="4">
    <location>
        <begin position="226"/>
        <end position="327"/>
    </location>
</feature>
<evidence type="ECO:0000256" key="3">
    <source>
        <dbReference type="ARBA" id="ARBA00023163"/>
    </source>
</evidence>
<keyword evidence="1" id="KW-0805">Transcription regulation</keyword>
<proteinExistence type="predicted"/>
<keyword evidence="6" id="KW-1185">Reference proteome</keyword>
<dbReference type="GO" id="GO:0003700">
    <property type="term" value="F:DNA-binding transcription factor activity"/>
    <property type="evidence" value="ECO:0007669"/>
    <property type="project" value="InterPro"/>
</dbReference>
<keyword evidence="2" id="KW-0238">DNA-binding</keyword>
<sequence length="327" mass="36452">MWVLPTEWNVAMSTVLLDTTDPAEAVNGICAAYERVQLFRQPSSEGGRTRIRRTTLGSLDVNEIQLGCELGFRTDPPDRIYLARMRSGTFVYEWMKHRQLIFGTDDVAAYDGSEGGPFTGWAARTHCDVLSIDRRALSEVATGPGNAPVRLTGLVPVSPEAKRHLLRVADYVCESVSEDIPVVREPLISSTIQRYLAASILAAFPSTAVLDTTVEDQRDSTPQLLRRAVAFIDDNAHADISLADIANAIFVTPRALQYMFRKHRDCTPTEYLRQVRLHHAHLELVAGNRDTTSVGEIARKWGFGHMGRFAAYYRQHYGQSPHVTLLG</sequence>
<dbReference type="InterPro" id="IPR018060">
    <property type="entry name" value="HTH_AraC"/>
</dbReference>
<dbReference type="PANTHER" id="PTHR46796">
    <property type="entry name" value="HTH-TYPE TRANSCRIPTIONAL ACTIVATOR RHAS-RELATED"/>
    <property type="match status" value="1"/>
</dbReference>
<comment type="caution">
    <text evidence="5">The sequence shown here is derived from an EMBL/GenBank/DDBJ whole genome shotgun (WGS) entry which is preliminary data.</text>
</comment>
<dbReference type="EMBL" id="LQOY01000257">
    <property type="protein sequence ID" value="ORV65609.1"/>
    <property type="molecule type" value="Genomic_DNA"/>
</dbReference>
<accession>A0A1X1V9A2</accession>
<reference evidence="5 6" key="1">
    <citation type="submission" date="2016-01" db="EMBL/GenBank/DDBJ databases">
        <title>The new phylogeny of the genus Mycobacterium.</title>
        <authorList>
            <person name="Tarcisio F."/>
            <person name="Conor M."/>
            <person name="Antonella G."/>
            <person name="Elisabetta G."/>
            <person name="Giulia F.S."/>
            <person name="Sara T."/>
            <person name="Anna F."/>
            <person name="Clotilde B."/>
            <person name="Roberto B."/>
            <person name="Veronica D.S."/>
            <person name="Fabio R."/>
            <person name="Monica P."/>
            <person name="Olivier J."/>
            <person name="Enrico T."/>
            <person name="Nicola S."/>
        </authorList>
    </citation>
    <scope>NUCLEOTIDE SEQUENCE [LARGE SCALE GENOMIC DNA]</scope>
    <source>
        <strain evidence="5 6">DSM 44160</strain>
    </source>
</reference>
<dbReference type="PROSITE" id="PS00041">
    <property type="entry name" value="HTH_ARAC_FAMILY_1"/>
    <property type="match status" value="1"/>
</dbReference>
<dbReference type="Pfam" id="PF12833">
    <property type="entry name" value="HTH_18"/>
    <property type="match status" value="1"/>
</dbReference>
<evidence type="ECO:0000259" key="4">
    <source>
        <dbReference type="PROSITE" id="PS01124"/>
    </source>
</evidence>
<dbReference type="Proteomes" id="UP000193928">
    <property type="component" value="Unassembled WGS sequence"/>
</dbReference>
<dbReference type="GO" id="GO:0043565">
    <property type="term" value="F:sequence-specific DNA binding"/>
    <property type="evidence" value="ECO:0007669"/>
    <property type="project" value="InterPro"/>
</dbReference>
<dbReference type="Gene3D" id="1.10.10.60">
    <property type="entry name" value="Homeodomain-like"/>
    <property type="match status" value="1"/>
</dbReference>
<evidence type="ECO:0000256" key="1">
    <source>
        <dbReference type="ARBA" id="ARBA00023015"/>
    </source>
</evidence>
<name>A0A1X1V9A2_MYCGO</name>
<keyword evidence="3" id="KW-0804">Transcription</keyword>